<dbReference type="PROSITE" id="PS50294">
    <property type="entry name" value="WD_REPEATS_REGION"/>
    <property type="match status" value="1"/>
</dbReference>
<dbReference type="AlphaFoldDB" id="A0A1J4KQE2"/>
<dbReference type="SUPFAM" id="SSF50978">
    <property type="entry name" value="WD40 repeat-like"/>
    <property type="match status" value="1"/>
</dbReference>
<dbReference type="InterPro" id="IPR015505">
    <property type="entry name" value="Coronin"/>
</dbReference>
<evidence type="ECO:0000256" key="4">
    <source>
        <dbReference type="RuleBase" id="RU280818"/>
    </source>
</evidence>
<evidence type="ECO:0000256" key="3">
    <source>
        <dbReference type="PROSITE-ProRule" id="PRU00221"/>
    </source>
</evidence>
<evidence type="ECO:0000256" key="1">
    <source>
        <dbReference type="ARBA" id="ARBA00022574"/>
    </source>
</evidence>
<accession>A0A1J4KQE2</accession>
<proteinExistence type="inferred from homology"/>
<comment type="similarity">
    <text evidence="4">Belongs to the WD repeat coronin family.</text>
</comment>
<feature type="domain" description="DUF1899" evidence="6">
    <location>
        <begin position="2"/>
        <end position="66"/>
    </location>
</feature>
<dbReference type="RefSeq" id="XP_068364789.1">
    <property type="nucleotide sequence ID" value="XM_068491562.1"/>
</dbReference>
<evidence type="ECO:0000313" key="8">
    <source>
        <dbReference type="Proteomes" id="UP000179807"/>
    </source>
</evidence>
<feature type="repeat" description="WD" evidence="3">
    <location>
        <begin position="75"/>
        <end position="117"/>
    </location>
</feature>
<dbReference type="InterPro" id="IPR015943">
    <property type="entry name" value="WD40/YVTN_repeat-like_dom_sf"/>
</dbReference>
<dbReference type="EMBL" id="MLAK01000582">
    <property type="protein sequence ID" value="OHT11653.1"/>
    <property type="molecule type" value="Genomic_DNA"/>
</dbReference>
<keyword evidence="2 4" id="KW-0677">Repeat</keyword>
<dbReference type="InterPro" id="IPR001680">
    <property type="entry name" value="WD40_rpt"/>
</dbReference>
<dbReference type="PANTHER" id="PTHR10856">
    <property type="entry name" value="CORONIN"/>
    <property type="match status" value="1"/>
</dbReference>
<keyword evidence="5" id="KW-0175">Coiled coil</keyword>
<dbReference type="GO" id="GO:0051015">
    <property type="term" value="F:actin filament binding"/>
    <property type="evidence" value="ECO:0007669"/>
    <property type="project" value="TreeGrafter"/>
</dbReference>
<feature type="repeat" description="WD" evidence="3">
    <location>
        <begin position="127"/>
        <end position="169"/>
    </location>
</feature>
<dbReference type="Pfam" id="PF16300">
    <property type="entry name" value="WD40_4"/>
    <property type="match status" value="1"/>
</dbReference>
<reference evidence="7" key="1">
    <citation type="submission" date="2016-10" db="EMBL/GenBank/DDBJ databases">
        <authorList>
            <person name="Benchimol M."/>
            <person name="Almeida L.G."/>
            <person name="Vasconcelos A.T."/>
            <person name="Perreira-Neves A."/>
            <person name="Rosa I.A."/>
            <person name="Tasca T."/>
            <person name="Bogo M.R."/>
            <person name="de Souza W."/>
        </authorList>
    </citation>
    <scope>NUCLEOTIDE SEQUENCE [LARGE SCALE GENOMIC DNA]</scope>
    <source>
        <strain evidence="7">K</strain>
    </source>
</reference>
<dbReference type="Gene3D" id="2.130.10.10">
    <property type="entry name" value="YVTN repeat-like/Quinoprotein amine dehydrogenase"/>
    <property type="match status" value="1"/>
</dbReference>
<evidence type="ECO:0000313" key="7">
    <source>
        <dbReference type="EMBL" id="OHT11653.1"/>
    </source>
</evidence>
<dbReference type="OrthoDB" id="1850764at2759"/>
<dbReference type="Proteomes" id="UP000179807">
    <property type="component" value="Unassembled WGS sequence"/>
</dbReference>
<gene>
    <name evidence="7" type="primary">corA</name>
    <name evidence="7" type="ORF">TRFO_03858</name>
</gene>
<dbReference type="GO" id="GO:0007015">
    <property type="term" value="P:actin filament organization"/>
    <property type="evidence" value="ECO:0007669"/>
    <property type="project" value="TreeGrafter"/>
</dbReference>
<dbReference type="InterPro" id="IPR015048">
    <property type="entry name" value="DUF1899"/>
</dbReference>
<dbReference type="InterPro" id="IPR036322">
    <property type="entry name" value="WD40_repeat_dom_sf"/>
</dbReference>
<dbReference type="PROSITE" id="PS50082">
    <property type="entry name" value="WD_REPEATS_2"/>
    <property type="match status" value="2"/>
</dbReference>
<evidence type="ECO:0000256" key="5">
    <source>
        <dbReference type="SAM" id="Coils"/>
    </source>
</evidence>
<keyword evidence="1 3" id="KW-0853">WD repeat</keyword>
<evidence type="ECO:0000259" key="6">
    <source>
        <dbReference type="SMART" id="SM01166"/>
    </source>
</evidence>
<dbReference type="SMART" id="SM01166">
    <property type="entry name" value="DUF1899"/>
    <property type="match status" value="1"/>
</dbReference>
<dbReference type="SMART" id="SM00320">
    <property type="entry name" value="WD40"/>
    <property type="match status" value="3"/>
</dbReference>
<dbReference type="Pfam" id="PF08953">
    <property type="entry name" value="DUF1899"/>
    <property type="match status" value="1"/>
</dbReference>
<dbReference type="PANTHER" id="PTHR10856:SF0">
    <property type="entry name" value="CORONIN"/>
    <property type="match status" value="1"/>
</dbReference>
<keyword evidence="8" id="KW-1185">Reference proteome</keyword>
<name>A0A1J4KQE2_9EUKA</name>
<dbReference type="Pfam" id="PF00400">
    <property type="entry name" value="WD40"/>
    <property type="match status" value="2"/>
</dbReference>
<feature type="coiled-coil region" evidence="5">
    <location>
        <begin position="416"/>
        <end position="446"/>
    </location>
</feature>
<dbReference type="GeneID" id="94826266"/>
<evidence type="ECO:0000256" key="2">
    <source>
        <dbReference type="ARBA" id="ARBA00022737"/>
    </source>
</evidence>
<dbReference type="SMART" id="SM01167">
    <property type="entry name" value="DUF1900"/>
    <property type="match status" value="1"/>
</dbReference>
<dbReference type="VEuPathDB" id="TrichDB:TRFO_03858"/>
<protein>
    <recommendedName>
        <fullName evidence="4">Coronin</fullName>
    </recommendedName>
</protein>
<comment type="caution">
    <text evidence="7">The sequence shown here is derived from an EMBL/GenBank/DDBJ whole genome shotgun (WGS) entry which is preliminary data.</text>
</comment>
<sequence>MSGGRVSLYRHVYTEAQKNEDGYGDVFVSTNQVDTNMLAANSRYLAFPFESRGGGSFGVLKVGGSGKVGTNAPLFSGHKAPVLDVAFSPFNEDIIASASEDATIRLWKITENNGKVESQHDKQIASLTGHGRKVCRLAFNAVVNNCLASFGFENSVKIWDISKGVAVSTIKGTNQQFLDINWSQDGNRLVLPAKDKKLHVYDARAGTETFAVPSHPNIKGSRAVFYDKLHYIFTTGFSSQAARQIILRDERNPEKTLQTEDVDYNAGMLIPFMDSDSGVVFCFGRGDTGAKYYELREDAPPIMSLAGFSLQESIRAVALAPKTCCDTSICEIDCFYAVTNSKHLIHLPMIVPRRNAECFQSDIYPDTLAPEPSIELDAWKSGEDAQLKLISLENYERPQAAGSFQVQEQEDPAVVREKLDEALKTIEANKARIAELEAELKQLKGE</sequence>
<organism evidence="7 8">
    <name type="scientific">Tritrichomonas foetus</name>
    <dbReference type="NCBI Taxonomy" id="1144522"/>
    <lineage>
        <taxon>Eukaryota</taxon>
        <taxon>Metamonada</taxon>
        <taxon>Parabasalia</taxon>
        <taxon>Tritrichomonadida</taxon>
        <taxon>Tritrichomonadidae</taxon>
        <taxon>Tritrichomonas</taxon>
    </lineage>
</organism>